<dbReference type="Pfam" id="PF07564">
    <property type="entry name" value="DUF1542"/>
    <property type="match status" value="2"/>
</dbReference>
<feature type="region of interest" description="Disordered" evidence="3">
    <location>
        <begin position="61"/>
        <end position="117"/>
    </location>
</feature>
<protein>
    <submittedName>
        <fullName evidence="6">Signal peptide-containing protein, YSIRK family</fullName>
    </submittedName>
</protein>
<accession>A0A1I1SLG1</accession>
<evidence type="ECO:0000313" key="6">
    <source>
        <dbReference type="EMBL" id="SFD47304.1"/>
    </source>
</evidence>
<dbReference type="PANTHER" id="PTHR21713">
    <property type="entry name" value="NASCENT POLYPEPTIDE ASSOCIATED COMPLEX ALPHA SUBUNIT-RELATED"/>
    <property type="match status" value="1"/>
</dbReference>
<proteinExistence type="predicted"/>
<evidence type="ECO:0000313" key="7">
    <source>
        <dbReference type="Proteomes" id="UP000199599"/>
    </source>
</evidence>
<dbReference type="STRING" id="1505723.SAMN04487792_1031"/>
<evidence type="ECO:0000259" key="5">
    <source>
        <dbReference type="Pfam" id="PF07564"/>
    </source>
</evidence>
<feature type="compositionally biased region" description="Basic and acidic residues" evidence="3">
    <location>
        <begin position="2429"/>
        <end position="2441"/>
    </location>
</feature>
<sequence length="2955" mass="316738">MLGKNNYNERLKRMEMQAKRDRFSIRKLSIGAASVFLGFTFFGLNSQAVKANSVIPEQNATEEANQQATDNNQSNATPPSQAATASATKNQDSATSNAPTATKTNSNPLSEKTDDRQAKLSTYTGLSTFLKDTDKATAPTAPAQNTKADSHKVDNSNNAQAEVNPNGTSASINTDNSKQAITAGNNAQGTTNPTGSINAPAGSTTNNGAPQADANGNPDLTGTANNDQQAKLPADSVADANQASNSTKVPSPAKPLTPADQDKDMTPKVGVQDTNSGKTEVHNWKEFKNAISGDYSEIDIMNDISYDEALSINFPTLKSRKVVIKSGGDGTKKYTLHLGDASPYATNDNLDLTYSNLNIIVNNYYGAVDTDLIGLNHRAKITFDNITFTGSQFSHAVNNTDIYLTGNNIAETVPTPISGSNGTANCFNYQQLFEFMGDNNSINFVNGKFTGTTIGGTTIQMSGKGNKVNIAQGAEVTLNPAGNAYLGIVDPGGAEGTAQIYGIWMGPSGTGNQVNVDGKLNINIGQDNRNAKTSASAIYIGNKDSSFNINTNGSVEVKTNGNINNSQATENLIYDGGNFNIAPKGSLKITGTNMGNYSGTLFLISGSAQVNNGTFEMALTGDSSGQGAGTGAITLVDVQGGALTVNNPQSLILNANSNHNSRTAIVGTTPITLNNVSQILNINGSDIVLPPFLELGLKIDSITSTGMNLKVPSLVLLNGKRKLTKETINNLQDPYKELLASLITGGVVKEDMTYDDIFKNIIIAAFGDRTLLPTGYNNVRFKSANPDGFLDLERVNVAVNDDGSRTVTGHIVNYTEEKDGPGSDGIFSRILPGGTHAYISAKIGTTDIDNVESKSKPYPDTNIGSRPMPNKFAAQADENGNFSFTIPADQVNKLAPKTRIELTPHANFIGYDPNNKNDHTYDLLIKDISNVRTDAATAINAAIRAAKNQVGNNSNLTGQAKTDFDAAMDKYGQDAISPIPAGHEGTSVYDPSAKDEKTINNHRDRAVKGVNDALTNAMKAIAKQEVANAAQAAKDAFPKDAFPAEKDKIDAAIDAAFNDESAIDNVLGVDANNKVDVVQGNINNAKNNLINAVNNAAKTYTKTQINNNIQATNNQIDQIAEDPNISQAAKDAITKLKDRTELSDAAAIAKEGGTIDQDTSVDAVKGHYVDANGKIKNITDIIDAIKKVEQAAQDQITQHPEDKGDIQGSLDDIINNIINGTDKDGSKGTDTINGIVLNQNRTQAANEIDKAAAAAIEQINKLGLSDADKQNYIDAINAAKNLATAKPDDSKFDKNKSIYGQNTQTDIDQIVTATKNTFNKEVAKADLANTAKSYLDSIGLTADDSISSILTSWQKVIDNSTQIEADKNTAENRLFATLQKVAKEHLTAYESEIENNIRQLGLSANDEATALAQARAVIAKGSEYIAAIDSAKNKEDVGKAYYAARGALGGILAQATTTAAKSDAIRQIQDKQKEIRDSINNQKYPSLSSDDIAKLQKDVDDAAQAGIAKITNERDNNQITTDLNEALNNIAGVAADAASLNDLIGQRKDAIAKLQQKAQAAKAQIDAKPDTELSATDKANYKNLIDQHEKAGEISINAADKDNVDNAENLAEQQIDKDLAAVELDAAKSRASKAVNDQYQTDLAKIKDSSLDGTTQTEYINQLNKIRDNGLSQINGAQSLETVNQNKAVTINGMDQLVAGIKNKELEQARDKARGDLDAAAQAVRQHIKQDPNLSDNEKDKYYQDINATVAEANQAITSATDKSAVDTAVRVGQDKLTQIQAQADLQSSKEAAQHDLLAEQSKVINQIKDLKHVNSDRKTELINQVKEIYNRAKQEIDAQATIQQVVGSRDQGIADMDKVVTGAREVNETINADLDKLDAAAEKAIAEINNSTLSKDDKDKAQKNIESARDYAKEQVKNSITSETANKAEAAGETEINRIKNDALKQDLDAAKTAGKGKVDQAAADAIQRIKDQFDKLTEAEKTQVADARDKALETINDAKTAADQAIDQATSKTDINNLVTDATNKINQAESDFNLDIIKLQANNAIDQHAKDAKEGLDSSNQDTIDAINNIVNEAENSINKNTDANTIRLIKEGAISAIDNIKQHQELKDAKNKAIAELDKALNGDAQAKPPVIGIKNKIEALPGLSLEQKKQFKQQAQDAHDRAVNNINGSASQAEIDANKVTGLADIGQALTDAILQNAKEKASEDLDHYATEAKGSYADSTNLDDKQKQDLNKRIEDAVNKAKADLGSTTTDTTAKVDSIVSAAKGVIDGIKTEAQVNGLTQGKQNVKSNLEDEAEKLRQRVKADLNNQRLDTTQGDQLFKEIDTALEAGKKAIDAVTSETDLAKAQATGMGKLGAVAAHIIYEETLTDDLKQIATAAKNATDSIPGILEGLNVSSEEKAKLKAEMVKQIEAEVDKANTAIKKAKTDARDNNDQDPTKGMNQATENGVNTLKNLTDSFKKKIGVIQKLVEYADGIKDYFNDAPNLVDKDRTKLRSDVDNAKQAGISDIFAVSDGTSANLEDALTAAKTKVKQATYPTQLLAEKNKQLAAIKAAAQVAKNYIDSKKTTEGNPNGLDQDTINNLKGQIEGILENTINRINNVQIKDNNLAAAISEVQQNESGPKNVPFNYGESGFEAITKLADQTIADINKKMNAIRELSQYRDQKIVSLPNIQNRQDYIDQINHEFESGKSLINAVSIKDDAGNYEDPSDRINGKLSKSKTKMDAIVNQANRQAANNKIISDLQNHKNTAQDIINNSQLSQDQKNEANKAIDEAFNKANEQISDIKNGTVITDDQITDWTNSINAILQKQEYLQAEKDNAVKGFEQEVTGLQTELDNLDDAQKAAYKDDVAKINGAINAINNPAKGKDTIKDATAEYVKGLIALNKLKAKINLDQAAAAAKEKAPNGGKDIDDATNKAKDKIDGLPNDVSPTDKVDKIINDINAAEQAGKS</sequence>
<feature type="compositionally biased region" description="Polar residues" evidence="3">
    <location>
        <begin position="155"/>
        <end position="209"/>
    </location>
</feature>
<evidence type="ECO:0000259" key="4">
    <source>
        <dbReference type="Pfam" id="PF04650"/>
    </source>
</evidence>
<organism evidence="6 7">
    <name type="scientific">Lactobacillus bombicola</name>
    <dbReference type="NCBI Taxonomy" id="1505723"/>
    <lineage>
        <taxon>Bacteria</taxon>
        <taxon>Bacillati</taxon>
        <taxon>Bacillota</taxon>
        <taxon>Bacilli</taxon>
        <taxon>Lactobacillales</taxon>
        <taxon>Lactobacillaceae</taxon>
        <taxon>Lactobacillus</taxon>
    </lineage>
</organism>
<dbReference type="InterPro" id="IPR005877">
    <property type="entry name" value="YSIRK_signal_dom"/>
</dbReference>
<keyword evidence="2" id="KW-0175">Coiled coil</keyword>
<feature type="region of interest" description="Disordered" evidence="3">
    <location>
        <begin position="134"/>
        <end position="276"/>
    </location>
</feature>
<dbReference type="InterPro" id="IPR011439">
    <property type="entry name" value="DUF1542"/>
</dbReference>
<feature type="coiled-coil region" evidence="2">
    <location>
        <begin position="2286"/>
        <end position="2313"/>
    </location>
</feature>
<feature type="region of interest" description="Disordered" evidence="3">
    <location>
        <begin position="2429"/>
        <end position="2450"/>
    </location>
</feature>
<feature type="region of interest" description="Disordered" evidence="3">
    <location>
        <begin position="2904"/>
        <end position="2937"/>
    </location>
</feature>
<feature type="compositionally biased region" description="Low complexity" evidence="3">
    <location>
        <begin position="76"/>
        <end position="88"/>
    </location>
</feature>
<feature type="compositionally biased region" description="Polar residues" evidence="3">
    <location>
        <begin position="61"/>
        <end position="75"/>
    </location>
</feature>
<evidence type="ECO:0000256" key="1">
    <source>
        <dbReference type="ARBA" id="ARBA00022729"/>
    </source>
</evidence>
<name>A0A1I1SLG1_9LACO</name>
<reference evidence="7" key="1">
    <citation type="submission" date="2016-10" db="EMBL/GenBank/DDBJ databases">
        <authorList>
            <person name="Varghese N."/>
            <person name="Submissions S."/>
        </authorList>
    </citation>
    <scope>NUCLEOTIDE SEQUENCE [LARGE SCALE GENOMIC DNA]</scope>
    <source>
        <strain evidence="7">R-53102</strain>
    </source>
</reference>
<dbReference type="Proteomes" id="UP000199599">
    <property type="component" value="Unassembled WGS sequence"/>
</dbReference>
<feature type="domain" description="DUF1542" evidence="5">
    <location>
        <begin position="1790"/>
        <end position="1860"/>
    </location>
</feature>
<feature type="domain" description="YSIRK Gram-positive signal peptide" evidence="4">
    <location>
        <begin position="19"/>
        <end position="43"/>
    </location>
</feature>
<dbReference type="RefSeq" id="WP_143453046.1">
    <property type="nucleotide sequence ID" value="NZ_FOMN01000004.1"/>
</dbReference>
<feature type="compositionally biased region" description="Polar residues" evidence="3">
    <location>
        <begin position="239"/>
        <end position="249"/>
    </location>
</feature>
<evidence type="ECO:0000256" key="3">
    <source>
        <dbReference type="SAM" id="MobiDB-lite"/>
    </source>
</evidence>
<gene>
    <name evidence="6" type="ORF">SAMN04487792_1031</name>
</gene>
<dbReference type="InterPro" id="IPR016641">
    <property type="entry name" value="EGD2/NACA0like"/>
</dbReference>
<dbReference type="EMBL" id="FOMN01000004">
    <property type="protein sequence ID" value="SFD47304.1"/>
    <property type="molecule type" value="Genomic_DNA"/>
</dbReference>
<feature type="compositionally biased region" description="Polar residues" evidence="3">
    <location>
        <begin position="89"/>
        <end position="110"/>
    </location>
</feature>
<feature type="domain" description="DUF1542" evidence="5">
    <location>
        <begin position="1710"/>
        <end position="1783"/>
    </location>
</feature>
<dbReference type="GO" id="GO:0005854">
    <property type="term" value="C:nascent polypeptide-associated complex"/>
    <property type="evidence" value="ECO:0007669"/>
    <property type="project" value="InterPro"/>
</dbReference>
<feature type="coiled-coil region" evidence="2">
    <location>
        <begin position="1990"/>
        <end position="2034"/>
    </location>
</feature>
<feature type="compositionally biased region" description="Polar residues" evidence="3">
    <location>
        <begin position="218"/>
        <end position="229"/>
    </location>
</feature>
<dbReference type="NCBIfam" id="TIGR01168">
    <property type="entry name" value="YSIRK_signal"/>
    <property type="match status" value="1"/>
</dbReference>
<feature type="compositionally biased region" description="Basic and acidic residues" evidence="3">
    <location>
        <begin position="2904"/>
        <end position="2927"/>
    </location>
</feature>
<keyword evidence="1" id="KW-0732">Signal</keyword>
<evidence type="ECO:0000256" key="2">
    <source>
        <dbReference type="SAM" id="Coils"/>
    </source>
</evidence>
<feature type="non-terminal residue" evidence="6">
    <location>
        <position position="2955"/>
    </location>
</feature>
<dbReference type="Pfam" id="PF04650">
    <property type="entry name" value="YSIRK_signal"/>
    <property type="match status" value="1"/>
</dbReference>